<feature type="region of interest" description="Disordered" evidence="2">
    <location>
        <begin position="113"/>
        <end position="140"/>
    </location>
</feature>
<sequence length="140" mass="15241">MTEPTHTETPAADAEASATPSDPNTGLVEARDRYRAERDEVRAQLEATSALVERLRRAEIERVASESLAMPDDVWLSGNTAADYVTEDGSIDVERVRQDISILVTERPGLRRPMAAVDRSQGIGGGTESMPKDFSSFFSG</sequence>
<feature type="region of interest" description="Disordered" evidence="2">
    <location>
        <begin position="1"/>
        <end position="29"/>
    </location>
</feature>
<dbReference type="RefSeq" id="WP_157975488.1">
    <property type="nucleotide sequence ID" value="NZ_CP027541.1"/>
</dbReference>
<evidence type="ECO:0000313" key="4">
    <source>
        <dbReference type="Proteomes" id="UP000011200"/>
    </source>
</evidence>
<dbReference type="AlphaFoldDB" id="A0A2U9PQ64"/>
<reference evidence="3 4" key="1">
    <citation type="journal article" date="2013" name="Genome Announc.">
        <title>Draft genome sequence of MKD8, a conjugal recipient Mycobacterium smegmatis strain.</title>
        <authorList>
            <person name="Gray T.A."/>
            <person name="Palumbo M.J."/>
            <person name="Derbyshire K.M."/>
        </authorList>
    </citation>
    <scope>NUCLEOTIDE SEQUENCE [LARGE SCALE GENOMIC DNA]</scope>
    <source>
        <strain evidence="3 4">MKD8</strain>
    </source>
</reference>
<name>A0A2U9PQ64_MYCSE</name>
<keyword evidence="1" id="KW-0175">Coiled coil</keyword>
<accession>A0A2U9PQ64</accession>
<evidence type="ECO:0000313" key="3">
    <source>
        <dbReference type="EMBL" id="AWT53856.1"/>
    </source>
</evidence>
<feature type="coiled-coil region" evidence="1">
    <location>
        <begin position="31"/>
        <end position="58"/>
    </location>
</feature>
<protein>
    <submittedName>
        <fullName evidence="3">Uncharacterized protein</fullName>
    </submittedName>
</protein>
<evidence type="ECO:0000256" key="1">
    <source>
        <dbReference type="SAM" id="Coils"/>
    </source>
</evidence>
<reference evidence="4" key="2">
    <citation type="submission" date="2018-03" db="EMBL/GenBank/DDBJ databases">
        <authorList>
            <person name="Derbyshire K."/>
            <person name="Gray T.A."/>
            <person name="Champion M."/>
        </authorList>
    </citation>
    <scope>NUCLEOTIDE SEQUENCE [LARGE SCALE GENOMIC DNA]</scope>
    <source>
        <strain evidence="4">MKD8</strain>
    </source>
</reference>
<organism evidence="3 4">
    <name type="scientific">Mycolicibacterium smegmatis (strain MKD8)</name>
    <name type="common">Mycobacterium smegmatis</name>
    <dbReference type="NCBI Taxonomy" id="1214915"/>
    <lineage>
        <taxon>Bacteria</taxon>
        <taxon>Bacillati</taxon>
        <taxon>Actinomycetota</taxon>
        <taxon>Actinomycetes</taxon>
        <taxon>Mycobacteriales</taxon>
        <taxon>Mycobacteriaceae</taxon>
        <taxon>Mycolicibacterium</taxon>
    </lineage>
</organism>
<evidence type="ECO:0000256" key="2">
    <source>
        <dbReference type="SAM" id="MobiDB-lite"/>
    </source>
</evidence>
<proteinExistence type="predicted"/>
<dbReference type="EMBL" id="CP027541">
    <property type="protein sequence ID" value="AWT53856.1"/>
    <property type="molecule type" value="Genomic_DNA"/>
</dbReference>
<gene>
    <name evidence="3" type="ORF">D806_028820</name>
</gene>
<dbReference type="Proteomes" id="UP000011200">
    <property type="component" value="Chromosome"/>
</dbReference>